<dbReference type="CDD" id="cd09160">
    <property type="entry name" value="PLDc_SMU_988_like_2"/>
    <property type="match status" value="1"/>
</dbReference>
<evidence type="ECO:0000256" key="3">
    <source>
        <dbReference type="ARBA" id="ARBA00022516"/>
    </source>
</evidence>
<dbReference type="SUPFAM" id="SSF56024">
    <property type="entry name" value="Phospholipase D/nuclease"/>
    <property type="match status" value="2"/>
</dbReference>
<keyword evidence="7 13" id="KW-1133">Transmembrane helix</keyword>
<feature type="transmembrane region" description="Helical" evidence="13">
    <location>
        <begin position="16"/>
        <end position="34"/>
    </location>
</feature>
<evidence type="ECO:0000256" key="8">
    <source>
        <dbReference type="ARBA" id="ARBA00023098"/>
    </source>
</evidence>
<dbReference type="Pfam" id="PF13091">
    <property type="entry name" value="PLDc_2"/>
    <property type="match status" value="2"/>
</dbReference>
<organism evidence="16 17">
    <name type="scientific">Dielma fastidiosa</name>
    <dbReference type="NCBI Taxonomy" id="1034346"/>
    <lineage>
        <taxon>Bacteria</taxon>
        <taxon>Bacillati</taxon>
        <taxon>Bacillota</taxon>
        <taxon>Erysipelotrichia</taxon>
        <taxon>Erysipelotrichales</taxon>
        <taxon>Erysipelotrichaceae</taxon>
        <taxon>Dielma</taxon>
    </lineage>
</organism>
<feature type="domain" description="PLD phosphodiesterase" evidence="14">
    <location>
        <begin position="426"/>
        <end position="453"/>
    </location>
</feature>
<keyword evidence="10" id="KW-0594">Phospholipid biosynthesis</keyword>
<feature type="transmembrane region" description="Helical" evidence="13">
    <location>
        <begin position="41"/>
        <end position="58"/>
    </location>
</feature>
<name>A0A2V2F3R4_9FIRM</name>
<evidence type="ECO:0000256" key="4">
    <source>
        <dbReference type="ARBA" id="ARBA00022679"/>
    </source>
</evidence>
<dbReference type="Gene3D" id="3.30.870.10">
    <property type="entry name" value="Endonuclease Chain A"/>
    <property type="match status" value="2"/>
</dbReference>
<evidence type="ECO:0000256" key="11">
    <source>
        <dbReference type="ARBA" id="ARBA00023264"/>
    </source>
</evidence>
<evidence type="ECO:0000313" key="15">
    <source>
        <dbReference type="EMBL" id="MDY5168147.1"/>
    </source>
</evidence>
<keyword evidence="3" id="KW-0444">Lipid biosynthesis</keyword>
<keyword evidence="8" id="KW-0443">Lipid metabolism</keyword>
<dbReference type="GO" id="GO:0008808">
    <property type="term" value="F:cardiolipin synthase activity"/>
    <property type="evidence" value="ECO:0007669"/>
    <property type="project" value="UniProtKB-UniRule"/>
</dbReference>
<dbReference type="EMBL" id="QJKH01000004">
    <property type="protein sequence ID" value="PXX80024.1"/>
    <property type="molecule type" value="Genomic_DNA"/>
</dbReference>
<dbReference type="SMART" id="SM00155">
    <property type="entry name" value="PLDc"/>
    <property type="match status" value="2"/>
</dbReference>
<dbReference type="OrthoDB" id="9762009at2"/>
<comment type="subcellular location">
    <subcellularLocation>
        <location evidence="1">Cell membrane</location>
        <topology evidence="1">Multi-pass membrane protein</topology>
    </subcellularLocation>
</comment>
<evidence type="ECO:0000256" key="5">
    <source>
        <dbReference type="ARBA" id="ARBA00022692"/>
    </source>
</evidence>
<dbReference type="GO" id="GO:0005886">
    <property type="term" value="C:plasma membrane"/>
    <property type="evidence" value="ECO:0007669"/>
    <property type="project" value="UniProtKB-SubCell"/>
</dbReference>
<evidence type="ECO:0000256" key="9">
    <source>
        <dbReference type="ARBA" id="ARBA00023136"/>
    </source>
</evidence>
<dbReference type="PROSITE" id="PS50035">
    <property type="entry name" value="PLD"/>
    <property type="match status" value="2"/>
</dbReference>
<dbReference type="STRING" id="1034346.GCA_000313565_01520"/>
<dbReference type="CDD" id="cd09154">
    <property type="entry name" value="PLDc_SMU_988_like_1"/>
    <property type="match status" value="1"/>
</dbReference>
<evidence type="ECO:0000256" key="6">
    <source>
        <dbReference type="ARBA" id="ARBA00022737"/>
    </source>
</evidence>
<evidence type="ECO:0000256" key="7">
    <source>
        <dbReference type="ARBA" id="ARBA00022989"/>
    </source>
</evidence>
<evidence type="ECO:0000256" key="1">
    <source>
        <dbReference type="ARBA" id="ARBA00004651"/>
    </source>
</evidence>
<gene>
    <name evidence="15" type="primary">cls</name>
    <name evidence="16" type="ORF">DES51_10426</name>
    <name evidence="15" type="ORF">MQE39_08455</name>
</gene>
<dbReference type="InterPro" id="IPR022924">
    <property type="entry name" value="Cardiolipin_synthase"/>
</dbReference>
<dbReference type="EC" id="2.7.8.-" evidence="12"/>
<dbReference type="PANTHER" id="PTHR21248:SF22">
    <property type="entry name" value="PHOSPHOLIPASE D"/>
    <property type="match status" value="1"/>
</dbReference>
<evidence type="ECO:0000259" key="14">
    <source>
        <dbReference type="PROSITE" id="PS50035"/>
    </source>
</evidence>
<dbReference type="RefSeq" id="WP_022937823.1">
    <property type="nucleotide sequence ID" value="NZ_BAABZA010000005.1"/>
</dbReference>
<dbReference type="EMBL" id="JALDAW010000013">
    <property type="protein sequence ID" value="MDY5168147.1"/>
    <property type="molecule type" value="Genomic_DNA"/>
</dbReference>
<evidence type="ECO:0000313" key="16">
    <source>
        <dbReference type="EMBL" id="PXX80024.1"/>
    </source>
</evidence>
<proteinExistence type="predicted"/>
<feature type="domain" description="PLD phosphodiesterase" evidence="14">
    <location>
        <begin position="246"/>
        <end position="273"/>
    </location>
</feature>
<accession>A0A2V2F3R4</accession>
<comment type="caution">
    <text evidence="16">The sequence shown here is derived from an EMBL/GenBank/DDBJ whole genome shotgun (WGS) entry which is preliminary data.</text>
</comment>
<reference evidence="16 17" key="1">
    <citation type="submission" date="2018-05" db="EMBL/GenBank/DDBJ databases">
        <title>Genomic Encyclopedia of Type Strains, Phase IV (KMG-IV): sequencing the most valuable type-strain genomes for metagenomic binning, comparative biology and taxonomic classification.</title>
        <authorList>
            <person name="Goeker M."/>
        </authorList>
    </citation>
    <scope>NUCLEOTIDE SEQUENCE [LARGE SCALE GENOMIC DNA]</scope>
    <source>
        <strain evidence="16 17">JC118</strain>
    </source>
</reference>
<evidence type="ECO:0000256" key="10">
    <source>
        <dbReference type="ARBA" id="ARBA00023209"/>
    </source>
</evidence>
<keyword evidence="4" id="KW-0808">Transferase</keyword>
<keyword evidence="5 13" id="KW-0812">Transmembrane</keyword>
<dbReference type="Proteomes" id="UP000247612">
    <property type="component" value="Unassembled WGS sequence"/>
</dbReference>
<feature type="transmembrane region" description="Helical" evidence="13">
    <location>
        <begin position="70"/>
        <end position="90"/>
    </location>
</feature>
<dbReference type="Pfam" id="PF13396">
    <property type="entry name" value="PLDc_N"/>
    <property type="match status" value="1"/>
</dbReference>
<keyword evidence="11" id="KW-1208">Phospholipid metabolism</keyword>
<keyword evidence="6" id="KW-0677">Repeat</keyword>
<dbReference type="InterPro" id="IPR025202">
    <property type="entry name" value="PLD-like_dom"/>
</dbReference>
<dbReference type="NCBIfam" id="TIGR04265">
    <property type="entry name" value="bac_cardiolipin"/>
    <property type="match status" value="1"/>
</dbReference>
<reference evidence="15" key="2">
    <citation type="submission" date="2022-03" db="EMBL/GenBank/DDBJ databases">
        <title>First case of bacteraemia caused by Dielma fastidiosa in a patient hospitalised with diverticulitis.</title>
        <authorList>
            <person name="Forman-Ankjaer B."/>
            <person name="Hvid-Jensen F."/>
            <person name="Kobel C.M."/>
            <person name="Greve T."/>
        </authorList>
    </citation>
    <scope>NUCLEOTIDE SEQUENCE</scope>
    <source>
        <strain evidence="15">AUH_DF_2021</strain>
    </source>
</reference>
<evidence type="ECO:0000256" key="13">
    <source>
        <dbReference type="SAM" id="Phobius"/>
    </source>
</evidence>
<sequence>MNLKKLVSVLTSKTAFVAYLILLQLLFLLSVVSILSAYSRFINQILNLLSIVMVIYIMNKDENPSYKLAWIVVIMLVPIFGGLLYLLFGGQKVPKALMRRDHESQLNVHRIISQDKQIMQEIRDQDENAYKQANYLWKNADFPVYKRTQTTFLPSGEVKFERLVEELKKAKKFIFLEYFIIEEGIMWNTILDVLVEKVKQGVDVRLMYDDAGCIPKLDPDYYKTIQALGIKCKVFNPIQAKLAIQMNNRDHRKIVVIDGLVGVTGGINLADEYMNAKTVYGHWKDCSIMIRGEAVWNFTLMFLQFWNYDEKVCDDYLLYKADAHAFDDLSDDGYVQPFSDSPTDDEHVGENIHISLVNAANRYIFIQTPYLVLDNEMKTSLELAAKCGVDVRIMVPHIPDKKFVFEVTRANYRSLLKNGVKIYEYTPGFVHAKTMVTDDKLAVIGTINLDFRSYYLHYECGVWMYESRAVMDLKADYLKTLEKCEEITYEKYMKSNILRRAYRSILSLFSPLL</sequence>
<evidence type="ECO:0000313" key="17">
    <source>
        <dbReference type="Proteomes" id="UP000247612"/>
    </source>
</evidence>
<dbReference type="GO" id="GO:0032049">
    <property type="term" value="P:cardiolipin biosynthetic process"/>
    <property type="evidence" value="ECO:0007669"/>
    <property type="project" value="UniProtKB-UniRule"/>
</dbReference>
<dbReference type="AlphaFoldDB" id="A0A2V2F3R4"/>
<evidence type="ECO:0000256" key="2">
    <source>
        <dbReference type="ARBA" id="ARBA00022475"/>
    </source>
</evidence>
<dbReference type="GeneID" id="94441941"/>
<keyword evidence="9 13" id="KW-0472">Membrane</keyword>
<keyword evidence="17" id="KW-1185">Reference proteome</keyword>
<keyword evidence="2" id="KW-1003">Cell membrane</keyword>
<dbReference type="PANTHER" id="PTHR21248">
    <property type="entry name" value="CARDIOLIPIN SYNTHASE"/>
    <property type="match status" value="1"/>
</dbReference>
<evidence type="ECO:0000256" key="12">
    <source>
        <dbReference type="NCBIfam" id="TIGR04265"/>
    </source>
</evidence>
<protein>
    <recommendedName>
        <fullName evidence="12">Cardiolipin synthase</fullName>
        <ecNumber evidence="12">2.7.8.-</ecNumber>
    </recommendedName>
</protein>
<dbReference type="Proteomes" id="UP001276902">
    <property type="component" value="Unassembled WGS sequence"/>
</dbReference>
<dbReference type="InterPro" id="IPR001736">
    <property type="entry name" value="PLipase_D/transphosphatidylase"/>
</dbReference>
<dbReference type="InterPro" id="IPR027379">
    <property type="entry name" value="CLS_N"/>
</dbReference>